<dbReference type="Pfam" id="PF05534">
    <property type="entry name" value="HicB"/>
    <property type="match status" value="1"/>
</dbReference>
<sequence length="115" mass="13110">MNSMTYKGYFAQINFDDRDNIFWGKVTGIKDSITFEGETVTELKEDFHNAIDHYLAICEQENVTPDKPYSGKLTLRLPPQTHAEIAQAAAQKGTSLNKWITDTLTQAVHKHHIKM</sequence>
<evidence type="ECO:0000313" key="1">
    <source>
        <dbReference type="EMBL" id="NWH04864.1"/>
    </source>
</evidence>
<dbReference type="Proteomes" id="UP000553343">
    <property type="component" value="Unassembled WGS sequence"/>
</dbReference>
<dbReference type="GO" id="GO:0006355">
    <property type="term" value="P:regulation of DNA-templated transcription"/>
    <property type="evidence" value="ECO:0007669"/>
    <property type="project" value="InterPro"/>
</dbReference>
<dbReference type="InterPro" id="IPR035069">
    <property type="entry name" value="TTHA1013/TTHA0281-like"/>
</dbReference>
<evidence type="ECO:0000313" key="2">
    <source>
        <dbReference type="Proteomes" id="UP000553343"/>
    </source>
</evidence>
<dbReference type="AlphaFoldDB" id="A0A850SU29"/>
<name>A0A850SU29_9BACT</name>
<dbReference type="EMBL" id="JACADJ010000019">
    <property type="protein sequence ID" value="NWH04864.1"/>
    <property type="molecule type" value="Genomic_DNA"/>
</dbReference>
<dbReference type="InterPro" id="IPR008651">
    <property type="entry name" value="Uncharacterised_HicB"/>
</dbReference>
<protein>
    <submittedName>
        <fullName evidence="1">Type II toxin-antitoxin system HicB family antitoxin</fullName>
    </submittedName>
</protein>
<proteinExistence type="predicted"/>
<gene>
    <name evidence="1" type="ORF">HXW94_07675</name>
</gene>
<dbReference type="SUPFAM" id="SSF47598">
    <property type="entry name" value="Ribbon-helix-helix"/>
    <property type="match status" value="1"/>
</dbReference>
<accession>A0A850SU29</accession>
<dbReference type="SUPFAM" id="SSF143100">
    <property type="entry name" value="TTHA1013/TTHA0281-like"/>
    <property type="match status" value="1"/>
</dbReference>
<dbReference type="Gene3D" id="1.10.1220.10">
    <property type="entry name" value="Met repressor-like"/>
    <property type="match status" value="1"/>
</dbReference>
<keyword evidence="2" id="KW-1185">Reference proteome</keyword>
<organism evidence="1 2">
    <name type="scientific">Desulfobacter latus</name>
    <dbReference type="NCBI Taxonomy" id="2292"/>
    <lineage>
        <taxon>Bacteria</taxon>
        <taxon>Pseudomonadati</taxon>
        <taxon>Thermodesulfobacteriota</taxon>
        <taxon>Desulfobacteria</taxon>
        <taxon>Desulfobacterales</taxon>
        <taxon>Desulfobacteraceae</taxon>
        <taxon>Desulfobacter</taxon>
    </lineage>
</organism>
<comment type="caution">
    <text evidence="1">The sequence shown here is derived from an EMBL/GenBank/DDBJ whole genome shotgun (WGS) entry which is preliminary data.</text>
</comment>
<dbReference type="RefSeq" id="WP_178366320.1">
    <property type="nucleotide sequence ID" value="NZ_JACADJ010000019.1"/>
</dbReference>
<reference evidence="1 2" key="1">
    <citation type="submission" date="2020-06" db="EMBL/GenBank/DDBJ databases">
        <title>High-quality draft genome of sulfate reducer Desulfobacter latus type strain AcrS2 isolated from marine sediment.</title>
        <authorList>
            <person name="Hoppe M."/>
            <person name="Larsen C.K."/>
            <person name="Marshall I.P.G."/>
            <person name="Schramm A."/>
            <person name="Marietou A.G."/>
        </authorList>
    </citation>
    <scope>NUCLEOTIDE SEQUENCE [LARGE SCALE GENOMIC DNA]</scope>
    <source>
        <strain evidence="1 2">AcRS2</strain>
    </source>
</reference>
<dbReference type="InterPro" id="IPR013321">
    <property type="entry name" value="Arc_rbn_hlx_hlx"/>
</dbReference>
<dbReference type="InterPro" id="IPR010985">
    <property type="entry name" value="Ribbon_hlx_hlx"/>
</dbReference>